<gene>
    <name evidence="1" type="ORF">Fmac_026172</name>
</gene>
<dbReference type="Proteomes" id="UP001603857">
    <property type="component" value="Unassembled WGS sequence"/>
</dbReference>
<accession>A0ABD1LE54</accession>
<reference evidence="1 2" key="1">
    <citation type="submission" date="2024-08" db="EMBL/GenBank/DDBJ databases">
        <title>Insights into the chromosomal genome structure of Flemingia macrophylla.</title>
        <authorList>
            <person name="Ding Y."/>
            <person name="Zhao Y."/>
            <person name="Bi W."/>
            <person name="Wu M."/>
            <person name="Zhao G."/>
            <person name="Gong Y."/>
            <person name="Li W."/>
            <person name="Zhang P."/>
        </authorList>
    </citation>
    <scope>NUCLEOTIDE SEQUENCE [LARGE SCALE GENOMIC DNA]</scope>
    <source>
        <strain evidence="1">DYQJB</strain>
        <tissue evidence="1">Leaf</tissue>
    </source>
</reference>
<sequence>MEESNHYGAQTCVQPTCESYPLSYEALMQYMTPQFNFQVFHCMDQPPICHI</sequence>
<name>A0ABD1LE54_9FABA</name>
<protein>
    <submittedName>
        <fullName evidence="1">Uncharacterized protein</fullName>
    </submittedName>
</protein>
<organism evidence="1 2">
    <name type="scientific">Flemingia macrophylla</name>
    <dbReference type="NCBI Taxonomy" id="520843"/>
    <lineage>
        <taxon>Eukaryota</taxon>
        <taxon>Viridiplantae</taxon>
        <taxon>Streptophyta</taxon>
        <taxon>Embryophyta</taxon>
        <taxon>Tracheophyta</taxon>
        <taxon>Spermatophyta</taxon>
        <taxon>Magnoliopsida</taxon>
        <taxon>eudicotyledons</taxon>
        <taxon>Gunneridae</taxon>
        <taxon>Pentapetalae</taxon>
        <taxon>rosids</taxon>
        <taxon>fabids</taxon>
        <taxon>Fabales</taxon>
        <taxon>Fabaceae</taxon>
        <taxon>Papilionoideae</taxon>
        <taxon>50 kb inversion clade</taxon>
        <taxon>NPAAA clade</taxon>
        <taxon>indigoferoid/millettioid clade</taxon>
        <taxon>Phaseoleae</taxon>
        <taxon>Flemingia</taxon>
    </lineage>
</organism>
<comment type="caution">
    <text evidence="1">The sequence shown here is derived from an EMBL/GenBank/DDBJ whole genome shotgun (WGS) entry which is preliminary data.</text>
</comment>
<evidence type="ECO:0000313" key="2">
    <source>
        <dbReference type="Proteomes" id="UP001603857"/>
    </source>
</evidence>
<proteinExistence type="predicted"/>
<dbReference type="AlphaFoldDB" id="A0ABD1LE54"/>
<dbReference type="EMBL" id="JBGMDY010000009">
    <property type="protein sequence ID" value="KAL2321793.1"/>
    <property type="molecule type" value="Genomic_DNA"/>
</dbReference>
<keyword evidence="2" id="KW-1185">Reference proteome</keyword>
<evidence type="ECO:0000313" key="1">
    <source>
        <dbReference type="EMBL" id="KAL2321793.1"/>
    </source>
</evidence>